<proteinExistence type="inferred from homology"/>
<dbReference type="Pfam" id="PF01712">
    <property type="entry name" value="dNK"/>
    <property type="match status" value="1"/>
</dbReference>
<dbReference type="KEGG" id="apln:108740199"/>
<protein>
    <recommendedName>
        <fullName evidence="5 13">NADH dehydrogenase [ubiquinone] 1 alpha subcomplex subunit 10, mitochondrial</fullName>
    </recommendedName>
</protein>
<evidence type="ECO:0000256" key="7">
    <source>
        <dbReference type="ARBA" id="ARBA00022630"/>
    </source>
</evidence>
<keyword evidence="6 13" id="KW-0813">Transport</keyword>
<dbReference type="GO" id="GO:0006120">
    <property type="term" value="P:mitochondrial electron transport, NADH to ubiquinone"/>
    <property type="evidence" value="ECO:0007669"/>
    <property type="project" value="InterPro"/>
</dbReference>
<keyword evidence="9 13" id="KW-0274">FAD</keyword>
<dbReference type="InterPro" id="IPR031314">
    <property type="entry name" value="DNK_dom"/>
</dbReference>
<dbReference type="Proteomes" id="UP000192223">
    <property type="component" value="Unplaced"/>
</dbReference>
<dbReference type="GeneID" id="108740199"/>
<evidence type="ECO:0000256" key="2">
    <source>
        <dbReference type="ARBA" id="ARBA00003195"/>
    </source>
</evidence>
<dbReference type="Gene3D" id="3.40.50.300">
    <property type="entry name" value="P-loop containing nucleotide triphosphate hydrolases"/>
    <property type="match status" value="1"/>
</dbReference>
<evidence type="ECO:0000313" key="15">
    <source>
        <dbReference type="Proteomes" id="UP000192223"/>
    </source>
</evidence>
<evidence type="ECO:0000256" key="4">
    <source>
        <dbReference type="ARBA" id="ARBA00008606"/>
    </source>
</evidence>
<evidence type="ECO:0000256" key="6">
    <source>
        <dbReference type="ARBA" id="ARBA00022448"/>
    </source>
</evidence>
<dbReference type="OrthoDB" id="17400at2759"/>
<keyword evidence="7 13" id="KW-0285">Flavoprotein</keyword>
<dbReference type="PIRSF" id="PIRSF000543">
    <property type="entry name" value="NADH_UQ_42KD"/>
    <property type="match status" value="1"/>
</dbReference>
<evidence type="ECO:0000256" key="13">
    <source>
        <dbReference type="PIRNR" id="PIRNR000543"/>
    </source>
</evidence>
<name>A0A1W4XC65_AGRPL</name>
<dbReference type="InterPro" id="IPR050566">
    <property type="entry name" value="Deoxyribonucleoside_kinase"/>
</dbReference>
<evidence type="ECO:0000256" key="11">
    <source>
        <dbReference type="ARBA" id="ARBA00022982"/>
    </source>
</evidence>
<evidence type="ECO:0000256" key="12">
    <source>
        <dbReference type="ARBA" id="ARBA00023128"/>
    </source>
</evidence>
<dbReference type="CTD" id="42591"/>
<dbReference type="RefSeq" id="XP_018329930.1">
    <property type="nucleotide sequence ID" value="XM_018474428.1"/>
</dbReference>
<dbReference type="GO" id="GO:0005759">
    <property type="term" value="C:mitochondrial matrix"/>
    <property type="evidence" value="ECO:0007669"/>
    <property type="project" value="UniProtKB-SubCell"/>
</dbReference>
<dbReference type="InterPro" id="IPR015828">
    <property type="entry name" value="NDUFA10"/>
</dbReference>
<dbReference type="SUPFAM" id="SSF52540">
    <property type="entry name" value="P-loop containing nucleoside triphosphate hydrolases"/>
    <property type="match status" value="1"/>
</dbReference>
<comment type="subcellular location">
    <subcellularLocation>
        <location evidence="3 13">Mitochondrion matrix</location>
    </subcellularLocation>
</comment>
<dbReference type="InterPro" id="IPR027417">
    <property type="entry name" value="P-loop_NTPase"/>
</dbReference>
<keyword evidence="11 13" id="KW-0249">Electron transport</keyword>
<dbReference type="PANTHER" id="PTHR10513:SF15">
    <property type="entry name" value="NADH DEHYDROGENASE [UBIQUINONE] 1 ALPHA SUBCOMPLEX SUBUNIT 10, MITOCHONDRIAL"/>
    <property type="match status" value="1"/>
</dbReference>
<evidence type="ECO:0000256" key="8">
    <source>
        <dbReference type="ARBA" id="ARBA00022660"/>
    </source>
</evidence>
<evidence type="ECO:0000259" key="14">
    <source>
        <dbReference type="Pfam" id="PF01712"/>
    </source>
</evidence>
<dbReference type="InParanoid" id="A0A1W4XC65"/>
<evidence type="ECO:0000313" key="16">
    <source>
        <dbReference type="RefSeq" id="XP_018329930.1"/>
    </source>
</evidence>
<sequence>MAGVLRITFSKFLNSKNVQSFMLPNSVNELIIRGIISKAAKIPAKAKKPAPWPYEHKKFTLFHYFFDKTSSRIDENSKIIVVEGPLAAGKSKFASQLACELDMLYLPEANLDMLYINPYGFDLKTLDPQLPESCRSFDVSDWLKNPKHYKAATFQLNQHGIKFSQYIDALAHVLSTGQGVVLDRCVYSDFVFAEAMYSQKFISKEVKNKYYQFRRNSIDELLRPHLVIYLDVPVEKTLENIKKRNFSMEVNSPAINKDYLTTMETFYKQHYLKQISKHAHLLVYDWSEGGDPEVVIEDIERIDFEKEENDAKENDWDFRMEDEWGVARHKYSDGKFKLMNYLNIPCVDIKELMIDGDDLYHYCKVLEEAPGMKFDEGFNAAMGDKGILFKTSTKPRETLPRVERRFP</sequence>
<comment type="function">
    <text evidence="2 13">Accessory subunit of the mitochondrial membrane respiratory chain NADH dehydrogenase (Complex I), that is believed not to be involved in catalysis. Complex I functions in the transfer of electrons from NADH to the respiratory chain. The immediate electron acceptor for the enzyme is believed to be ubiquinone.</text>
</comment>
<reference evidence="16" key="1">
    <citation type="submission" date="2025-08" db="UniProtKB">
        <authorList>
            <consortium name="RefSeq"/>
        </authorList>
    </citation>
    <scope>IDENTIFICATION</scope>
    <source>
        <tissue evidence="16">Entire body</tissue>
    </source>
</reference>
<keyword evidence="15" id="KW-1185">Reference proteome</keyword>
<accession>A0A1W4XC65</accession>
<dbReference type="PANTHER" id="PTHR10513">
    <property type="entry name" value="DEOXYNUCLEOSIDE KINASE"/>
    <property type="match status" value="1"/>
</dbReference>
<keyword evidence="12 13" id="KW-0496">Mitochondrion</keyword>
<gene>
    <name evidence="16" type="primary">LOC108740199</name>
</gene>
<evidence type="ECO:0000256" key="10">
    <source>
        <dbReference type="ARBA" id="ARBA00022946"/>
    </source>
</evidence>
<keyword evidence="8 13" id="KW-0679">Respiratory chain</keyword>
<evidence type="ECO:0000256" key="5">
    <source>
        <dbReference type="ARBA" id="ARBA00017279"/>
    </source>
</evidence>
<dbReference type="AlphaFoldDB" id="A0A1W4XC65"/>
<comment type="similarity">
    <text evidence="4 13">Belongs to the complex I NDUFA10 subunit family.</text>
</comment>
<dbReference type="STRING" id="224129.A0A1W4XC65"/>
<evidence type="ECO:0000256" key="1">
    <source>
        <dbReference type="ARBA" id="ARBA00001974"/>
    </source>
</evidence>
<keyword evidence="10" id="KW-0809">Transit peptide</keyword>
<organism evidence="15 16">
    <name type="scientific">Agrilus planipennis</name>
    <name type="common">Emerald ash borer</name>
    <name type="synonym">Agrilus marcopoli</name>
    <dbReference type="NCBI Taxonomy" id="224129"/>
    <lineage>
        <taxon>Eukaryota</taxon>
        <taxon>Metazoa</taxon>
        <taxon>Ecdysozoa</taxon>
        <taxon>Arthropoda</taxon>
        <taxon>Hexapoda</taxon>
        <taxon>Insecta</taxon>
        <taxon>Pterygota</taxon>
        <taxon>Neoptera</taxon>
        <taxon>Endopterygota</taxon>
        <taxon>Coleoptera</taxon>
        <taxon>Polyphaga</taxon>
        <taxon>Elateriformia</taxon>
        <taxon>Buprestoidea</taxon>
        <taxon>Buprestidae</taxon>
        <taxon>Agrilinae</taxon>
        <taxon>Agrilus</taxon>
    </lineage>
</organism>
<evidence type="ECO:0000256" key="9">
    <source>
        <dbReference type="ARBA" id="ARBA00022827"/>
    </source>
</evidence>
<dbReference type="FunCoup" id="A0A1W4XC65">
    <property type="interactions" value="1070"/>
</dbReference>
<comment type="cofactor">
    <cofactor evidence="1 13">
        <name>FAD</name>
        <dbReference type="ChEBI" id="CHEBI:57692"/>
    </cofactor>
</comment>
<evidence type="ECO:0000256" key="3">
    <source>
        <dbReference type="ARBA" id="ARBA00004305"/>
    </source>
</evidence>
<feature type="domain" description="Deoxynucleoside kinase" evidence="14">
    <location>
        <begin position="80"/>
        <end position="312"/>
    </location>
</feature>